<dbReference type="OMA" id="DENCEVK"/>
<evidence type="ECO:0000259" key="3">
    <source>
        <dbReference type="Pfam" id="PF16032"/>
    </source>
</evidence>
<keyword evidence="4" id="KW-1185">Reference proteome</keyword>
<feature type="domain" description="DUF4776" evidence="2">
    <location>
        <begin position="300"/>
        <end position="745"/>
    </location>
</feature>
<dbReference type="OrthoDB" id="7883086at2759"/>
<dbReference type="RefSeq" id="XP_023161721.2">
    <property type="nucleotide sequence ID" value="XM_023305953.2"/>
</dbReference>
<feature type="region of interest" description="Disordered" evidence="1">
    <location>
        <begin position="801"/>
        <end position="821"/>
    </location>
</feature>
<evidence type="ECO:0000313" key="4">
    <source>
        <dbReference type="Proteomes" id="UP000504633"/>
    </source>
</evidence>
<gene>
    <name evidence="5" type="primary">LOC111593281</name>
</gene>
<organism evidence="4 5">
    <name type="scientific">Drosophila hydei</name>
    <name type="common">Fruit fly</name>
    <dbReference type="NCBI Taxonomy" id="7224"/>
    <lineage>
        <taxon>Eukaryota</taxon>
        <taxon>Metazoa</taxon>
        <taxon>Ecdysozoa</taxon>
        <taxon>Arthropoda</taxon>
        <taxon>Hexapoda</taxon>
        <taxon>Insecta</taxon>
        <taxon>Pterygota</taxon>
        <taxon>Neoptera</taxon>
        <taxon>Endopterygota</taxon>
        <taxon>Diptera</taxon>
        <taxon>Brachycera</taxon>
        <taxon>Muscomorpha</taxon>
        <taxon>Ephydroidea</taxon>
        <taxon>Drosophilidae</taxon>
        <taxon>Drosophila</taxon>
    </lineage>
</organism>
<dbReference type="GeneID" id="111593281"/>
<sequence>MACLFVFDIIITQFESPYVLSEELDKVIVEVTLDNKVINITSSQINVNEFQQGSSTEFIQTPEKLQESLEKCGMDVIVKLSNSIIGMGHMSFPKPIVENITGDMTELLHLDSCLLGRQTLVVGKVEFLCRLVLKSIQQIPEPSICQLLVDTSIDPNDILLVIGDYQRNPDPVKPCIDKWQVDVEDEYLKLGLERYRTVEPSAFKHDEIFKYDPLGDSIRKNINIMTQQYSEIIDRISGVKKLPCRTAEALRSPCGSPCINPLDDVALTNSPSNQNMQYAFSSNRFTGGGLLTPNDSQISKEVQLCPVCLHNMSWLPKYASCPGCGIKQIPIVEEIKPERKMTADEILKEYLDETPPVLDEARKRVPNENQSKCRCTCKYDKLCANCRLRKRYPDIMPPKSKEVDVAMESEEDADEDPEIYCLTQTRPMTFRPFLSRVLSELVHLYDIDLGKQKYRQNCEPTVKAAASLENDQTNGAKPAALKKKRPSKVLMSSQKRRKTKNQIHKFSAKTKSQIHKYCTKINRPVARHHGWAWSSSKEARKYGWRPGAIHKSMKKAMNFFLNGSQGRSSYKTCNSHVEEIYEPPVLNLAKKNGEIFITLRPINNMNVQMNPIIFKVVKSELAVALSEIKKQLKAKGFSKCCCHKTVMMCVCRDAVEKKYLQNAIEDECRRRSMESCVDHLVLTDSSDSEFEFDFDVNTPAGIAKPPTSPKPLTANFSMQTVVEPKPYEPPFPIKYSPYMRFYSCAAGDRYTNTAFGDFKEIVFEDGVFGYRGGGPHGVHPGVLPKNKDIWGPAPGGPMRGGGGIPGGKSFPGLQKTPVKSDPIPVRMTKRYIQAREKQAESKKLEVKLIQGKPDMMQHMISKGAIPKPWRPSGKA</sequence>
<name>A0A6J1L9K4_DROHY</name>
<dbReference type="Pfam" id="PF16032">
    <property type="entry name" value="DUF4788"/>
    <property type="match status" value="1"/>
</dbReference>
<dbReference type="PANTHER" id="PTHR39079:SF1">
    <property type="entry name" value="GH11706P-RELATED"/>
    <property type="match status" value="1"/>
</dbReference>
<evidence type="ECO:0000259" key="2">
    <source>
        <dbReference type="Pfam" id="PF16003"/>
    </source>
</evidence>
<dbReference type="InterPro" id="IPR031992">
    <property type="entry name" value="DUF4788"/>
</dbReference>
<dbReference type="Pfam" id="PF16003">
    <property type="entry name" value="DUF4776"/>
    <property type="match status" value="1"/>
</dbReference>
<dbReference type="KEGG" id="dhe:111593281"/>
<evidence type="ECO:0000256" key="1">
    <source>
        <dbReference type="SAM" id="MobiDB-lite"/>
    </source>
</evidence>
<feature type="domain" description="DUF4788" evidence="3">
    <location>
        <begin position="10"/>
        <end position="236"/>
    </location>
</feature>
<dbReference type="Proteomes" id="UP000504633">
    <property type="component" value="Unplaced"/>
</dbReference>
<feature type="region of interest" description="Disordered" evidence="1">
    <location>
        <begin position="472"/>
        <end position="501"/>
    </location>
</feature>
<reference evidence="5" key="1">
    <citation type="submission" date="2025-08" db="UniProtKB">
        <authorList>
            <consortium name="RefSeq"/>
        </authorList>
    </citation>
    <scope>IDENTIFICATION</scope>
    <source>
        <strain evidence="5">15085-1641.00</strain>
        <tissue evidence="5">Whole body</tissue>
    </source>
</reference>
<accession>A0A6J1L9K4</accession>
<protein>
    <submittedName>
        <fullName evidence="5">Uncharacterized protein LOC111593281</fullName>
    </submittedName>
</protein>
<dbReference type="InterPro" id="IPR031949">
    <property type="entry name" value="DUF4776"/>
</dbReference>
<dbReference type="AlphaFoldDB" id="A0A6J1L9K4"/>
<dbReference type="PANTHER" id="PTHR39079">
    <property type="entry name" value="FI08034P-RELATED"/>
    <property type="match status" value="1"/>
</dbReference>
<evidence type="ECO:0000313" key="5">
    <source>
        <dbReference type="RefSeq" id="XP_023161721.2"/>
    </source>
</evidence>
<proteinExistence type="predicted"/>